<feature type="compositionally biased region" description="Low complexity" evidence="1">
    <location>
        <begin position="297"/>
        <end position="307"/>
    </location>
</feature>
<evidence type="ECO:0000259" key="2">
    <source>
        <dbReference type="PROSITE" id="PS51838"/>
    </source>
</evidence>
<keyword evidence="3" id="KW-0648">Protein biosynthesis</keyword>
<dbReference type="PROSITE" id="PS51838">
    <property type="entry name" value="HDAG"/>
    <property type="match status" value="1"/>
</dbReference>
<feature type="compositionally biased region" description="Polar residues" evidence="1">
    <location>
        <begin position="224"/>
        <end position="238"/>
    </location>
</feature>
<dbReference type="PANTHER" id="PTHR13328">
    <property type="entry name" value="NEGATIVE ELONGATION FACTOR A NELF-A"/>
    <property type="match status" value="1"/>
</dbReference>
<reference evidence="3 4" key="1">
    <citation type="submission" date="2023-09" db="EMBL/GenBank/DDBJ databases">
        <title>Nesidiocoris tenuis whole genome shotgun sequence.</title>
        <authorList>
            <person name="Shibata T."/>
            <person name="Shimoda M."/>
            <person name="Kobayashi T."/>
            <person name="Uehara T."/>
        </authorList>
    </citation>
    <scope>NUCLEOTIDE SEQUENCE [LARGE SCALE GENOMIC DNA]</scope>
    <source>
        <strain evidence="3 4">Japan</strain>
    </source>
</reference>
<feature type="domain" description="HDAg" evidence="2">
    <location>
        <begin position="89"/>
        <end position="267"/>
    </location>
</feature>
<accession>A0ABN7AXQ3</accession>
<evidence type="ECO:0000256" key="1">
    <source>
        <dbReference type="SAM" id="MobiDB-lite"/>
    </source>
</evidence>
<gene>
    <name evidence="3" type="ORF">NTJ_09779</name>
</gene>
<evidence type="ECO:0000313" key="3">
    <source>
        <dbReference type="EMBL" id="BES96966.1"/>
    </source>
</evidence>
<dbReference type="EMBL" id="AP028915">
    <property type="protein sequence ID" value="BES96966.1"/>
    <property type="molecule type" value="Genomic_DNA"/>
</dbReference>
<feature type="compositionally biased region" description="Polar residues" evidence="1">
    <location>
        <begin position="183"/>
        <end position="193"/>
    </location>
</feature>
<evidence type="ECO:0000313" key="4">
    <source>
        <dbReference type="Proteomes" id="UP001307889"/>
    </source>
</evidence>
<feature type="compositionally biased region" description="Polar residues" evidence="1">
    <location>
        <begin position="287"/>
        <end position="296"/>
    </location>
</feature>
<dbReference type="Pfam" id="PF23553">
    <property type="entry name" value="NELF-A_N"/>
    <property type="match status" value="1"/>
</dbReference>
<feature type="compositionally biased region" description="Low complexity" evidence="1">
    <location>
        <begin position="239"/>
        <end position="250"/>
    </location>
</feature>
<dbReference type="InterPro" id="IPR052828">
    <property type="entry name" value="NELF-A_domain"/>
</dbReference>
<dbReference type="InterPro" id="IPR056557">
    <property type="entry name" value="NELF-A_N"/>
</dbReference>
<dbReference type="GO" id="GO:0003746">
    <property type="term" value="F:translation elongation factor activity"/>
    <property type="evidence" value="ECO:0007669"/>
    <property type="project" value="UniProtKB-KW"/>
</dbReference>
<feature type="region of interest" description="Disordered" evidence="1">
    <location>
        <begin position="271"/>
        <end position="307"/>
    </location>
</feature>
<proteinExistence type="predicted"/>
<dbReference type="PANTHER" id="PTHR13328:SF4">
    <property type="entry name" value="NEGATIVE ELONGATION FACTOR A"/>
    <property type="match status" value="1"/>
</dbReference>
<dbReference type="InterPro" id="IPR037517">
    <property type="entry name" value="HDAG_dom"/>
</dbReference>
<keyword evidence="4" id="KW-1185">Reference proteome</keyword>
<protein>
    <submittedName>
        <fullName evidence="3">Negative elongation factor</fullName>
    </submittedName>
</protein>
<dbReference type="Proteomes" id="UP001307889">
    <property type="component" value="Chromosome 7"/>
</dbReference>
<keyword evidence="3" id="KW-0251">Elongation factor</keyword>
<name>A0ABN7AXQ3_9HEMI</name>
<sequence length="514" mass="56833">MATVRDSDISLWLHNKLGTSNDSWTSGSICSQLNNEVLRNIKDCFPDLQTQVKLKLLLSFFHIPRRNVEEWKVELDEIVEVAQVDSEQWVSMLAEMMKTLPATGSLNTVIAENDQNKRIFSDLHNDLKKILRKQSDQGLLPLECHYLNKAALTNLVGTIPNPTKHFTLKRKPKSAALRAELMQKSTDAASNLKKSAAPTVPVRSRGMPRKMTDTTPLKGIPSRVPSSGGFQSGGISNNTLLSRPSLPRSTLPRKDGGIKLLDINEQPIAMSQAKKRKRMQDLEEGQTKTPVKTTNETSSPTSAPISTPDYAIGLVPPPSVAPPPTPAAAPEILAPPTPSYAPQNVSGVSALLQASTVQPSTNVNPQVIASPVKTITKPPELIHHQQVIQPVPEAVPVIERPQQVIRSETVVVNEEKKYELTREQILKAQELFHSANKVTRPEKSLILGFIAGSRENPCPQLGDVITIKLNEYQEMVTMGQNSIPVPKIVETHFQMNYVNGEWNLINRYRDIDMS</sequence>
<organism evidence="3 4">
    <name type="scientific">Nesidiocoris tenuis</name>
    <dbReference type="NCBI Taxonomy" id="355587"/>
    <lineage>
        <taxon>Eukaryota</taxon>
        <taxon>Metazoa</taxon>
        <taxon>Ecdysozoa</taxon>
        <taxon>Arthropoda</taxon>
        <taxon>Hexapoda</taxon>
        <taxon>Insecta</taxon>
        <taxon>Pterygota</taxon>
        <taxon>Neoptera</taxon>
        <taxon>Paraneoptera</taxon>
        <taxon>Hemiptera</taxon>
        <taxon>Heteroptera</taxon>
        <taxon>Panheteroptera</taxon>
        <taxon>Cimicomorpha</taxon>
        <taxon>Miridae</taxon>
        <taxon>Dicyphina</taxon>
        <taxon>Nesidiocoris</taxon>
    </lineage>
</organism>
<feature type="region of interest" description="Disordered" evidence="1">
    <location>
        <begin position="183"/>
        <end position="258"/>
    </location>
</feature>